<dbReference type="Pfam" id="PF02811">
    <property type="entry name" value="PHP"/>
    <property type="match status" value="1"/>
</dbReference>
<evidence type="ECO:0000256" key="10">
    <source>
        <dbReference type="ARBA" id="ARBA00022705"/>
    </source>
</evidence>
<evidence type="ECO:0000259" key="23">
    <source>
        <dbReference type="SMART" id="SM00481"/>
    </source>
</evidence>
<dbReference type="Pfam" id="PF14520">
    <property type="entry name" value="HHH_5"/>
    <property type="match status" value="1"/>
</dbReference>
<keyword evidence="10" id="KW-0235">DNA replication</keyword>
<dbReference type="FunFam" id="3.20.20.140:FF:000047">
    <property type="entry name" value="PHP domain-containing protein"/>
    <property type="match status" value="1"/>
</dbReference>
<evidence type="ECO:0000256" key="1">
    <source>
        <dbReference type="ARBA" id="ARBA00001946"/>
    </source>
</evidence>
<dbReference type="GO" id="GO:0140078">
    <property type="term" value="F:class I DNA-(apurinic or apyrimidinic site) endonuclease activity"/>
    <property type="evidence" value="ECO:0007669"/>
    <property type="project" value="UniProtKB-EC"/>
</dbReference>
<evidence type="ECO:0000256" key="14">
    <source>
        <dbReference type="ARBA" id="ARBA00023053"/>
    </source>
</evidence>
<dbReference type="InterPro" id="IPR029398">
    <property type="entry name" value="PolB_thumb"/>
</dbReference>
<evidence type="ECO:0000256" key="12">
    <source>
        <dbReference type="ARBA" id="ARBA00022843"/>
    </source>
</evidence>
<comment type="cofactor">
    <cofactor evidence="1">
        <name>Mg(2+)</name>
        <dbReference type="ChEBI" id="CHEBI:18420"/>
    </cofactor>
</comment>
<dbReference type="GO" id="GO:0042578">
    <property type="term" value="F:phosphoric ester hydrolase activity"/>
    <property type="evidence" value="ECO:0007669"/>
    <property type="project" value="TreeGrafter"/>
</dbReference>
<feature type="domain" description="DNA-directed DNA polymerase X" evidence="24">
    <location>
        <begin position="3"/>
        <end position="316"/>
    </location>
</feature>
<dbReference type="GO" id="GO:0004527">
    <property type="term" value="F:exonuclease activity"/>
    <property type="evidence" value="ECO:0007669"/>
    <property type="project" value="UniProtKB-KW"/>
</dbReference>
<dbReference type="Gene3D" id="3.20.20.140">
    <property type="entry name" value="Metal-dependent hydrolases"/>
    <property type="match status" value="1"/>
</dbReference>
<keyword evidence="14" id="KW-0915">Sodium</keyword>
<evidence type="ECO:0000313" key="25">
    <source>
        <dbReference type="EMBL" id="QOR61028.1"/>
    </source>
</evidence>
<feature type="domain" description="Helix-hairpin-helix DNA-binding motif class 1" evidence="22">
    <location>
        <begin position="94"/>
        <end position="113"/>
    </location>
</feature>
<dbReference type="EMBL" id="CP063164">
    <property type="protein sequence ID" value="QOR61028.1"/>
    <property type="molecule type" value="Genomic_DNA"/>
</dbReference>
<keyword evidence="6" id="KW-0488">Methylation</keyword>
<dbReference type="Gene3D" id="3.30.210.10">
    <property type="entry name" value="DNA polymerase, thumb domain"/>
    <property type="match status" value="1"/>
</dbReference>
<reference evidence="25 26" key="1">
    <citation type="submission" date="2020-10" db="EMBL/GenBank/DDBJ databases">
        <title>The genome of sulfurovum sp.</title>
        <authorList>
            <person name="Xie S."/>
            <person name="Shao Z."/>
            <person name="Jiang L."/>
        </authorList>
    </citation>
    <scope>NUCLEOTIDE SEQUENCE [LARGE SCALE GENOMIC DNA]</scope>
    <source>
        <strain evidence="25 26">ST-419</strain>
    </source>
</reference>
<dbReference type="InterPro" id="IPR004013">
    <property type="entry name" value="PHP_dom"/>
</dbReference>
<dbReference type="InterPro" id="IPR002008">
    <property type="entry name" value="DNA_pol_X_beta-like"/>
</dbReference>
<evidence type="ECO:0000256" key="4">
    <source>
        <dbReference type="ARBA" id="ARBA00012720"/>
    </source>
</evidence>
<keyword evidence="25" id="KW-0378">Hydrolase</keyword>
<dbReference type="InterPro" id="IPR027421">
    <property type="entry name" value="DNA_pol_lamdba_lyase_dom_sf"/>
</dbReference>
<evidence type="ECO:0000256" key="19">
    <source>
        <dbReference type="ARBA" id="ARBA00044678"/>
    </source>
</evidence>
<comment type="subcellular location">
    <subcellularLocation>
        <location evidence="2">Cytoplasm</location>
    </subcellularLocation>
</comment>
<dbReference type="AlphaFoldDB" id="A0A7M1S0S8"/>
<evidence type="ECO:0000256" key="6">
    <source>
        <dbReference type="ARBA" id="ARBA00022481"/>
    </source>
</evidence>
<dbReference type="SUPFAM" id="SSF89550">
    <property type="entry name" value="PHP domain-like"/>
    <property type="match status" value="1"/>
</dbReference>
<proteinExistence type="predicted"/>
<keyword evidence="13" id="KW-0239">DNA-directed DNA polymerase</keyword>
<comment type="catalytic activity">
    <reaction evidence="21">
        <text>DNA(n) + a 2'-deoxyribonucleoside 5'-triphosphate = DNA(n+1) + diphosphate</text>
        <dbReference type="Rhea" id="RHEA:22508"/>
        <dbReference type="Rhea" id="RHEA-COMP:17339"/>
        <dbReference type="Rhea" id="RHEA-COMP:17340"/>
        <dbReference type="ChEBI" id="CHEBI:33019"/>
        <dbReference type="ChEBI" id="CHEBI:61560"/>
        <dbReference type="ChEBI" id="CHEBI:173112"/>
        <dbReference type="EC" id="2.7.7.7"/>
    </reaction>
</comment>
<dbReference type="InterPro" id="IPR022311">
    <property type="entry name" value="PolX-like"/>
</dbReference>
<dbReference type="SUPFAM" id="SSF81301">
    <property type="entry name" value="Nucleotidyltransferase"/>
    <property type="match status" value="1"/>
</dbReference>
<evidence type="ECO:0000256" key="8">
    <source>
        <dbReference type="ARBA" id="ARBA00022679"/>
    </source>
</evidence>
<feature type="domain" description="Helix-hairpin-helix DNA-binding motif class 1" evidence="22">
    <location>
        <begin position="129"/>
        <end position="148"/>
    </location>
</feature>
<evidence type="ECO:0000313" key="26">
    <source>
        <dbReference type="Proteomes" id="UP000595074"/>
    </source>
</evidence>
<evidence type="ECO:0000256" key="20">
    <source>
        <dbReference type="ARBA" id="ARBA00045548"/>
    </source>
</evidence>
<dbReference type="InterPro" id="IPR003141">
    <property type="entry name" value="Pol/His_phosphatase_N"/>
</dbReference>
<dbReference type="KEGG" id="sinu:IMZ28_06055"/>
<dbReference type="CDD" id="cd00141">
    <property type="entry name" value="NT_POLXc"/>
    <property type="match status" value="1"/>
</dbReference>
<accession>A0A7M1S0S8</accession>
<dbReference type="CDD" id="cd07436">
    <property type="entry name" value="PHP_PolX"/>
    <property type="match status" value="1"/>
</dbReference>
<dbReference type="Gene3D" id="1.10.150.110">
    <property type="entry name" value="DNA polymerase beta, N-terminal domain-like"/>
    <property type="match status" value="1"/>
</dbReference>
<dbReference type="PRINTS" id="PR00870">
    <property type="entry name" value="DNAPOLXBETA"/>
</dbReference>
<evidence type="ECO:0000256" key="9">
    <source>
        <dbReference type="ARBA" id="ARBA00022695"/>
    </source>
</evidence>
<keyword evidence="25" id="KW-0540">Nuclease</keyword>
<dbReference type="GO" id="GO:0006281">
    <property type="term" value="P:DNA repair"/>
    <property type="evidence" value="ECO:0007669"/>
    <property type="project" value="UniProtKB-KW"/>
</dbReference>
<keyword evidence="7" id="KW-0237">DNA synthesis</keyword>
<dbReference type="PANTHER" id="PTHR36928">
    <property type="entry name" value="PHOSPHATASE YCDX-RELATED"/>
    <property type="match status" value="1"/>
</dbReference>
<organism evidence="25 26">
    <name type="scientific">Sulfurovum indicum</name>
    <dbReference type="NCBI Taxonomy" id="2779528"/>
    <lineage>
        <taxon>Bacteria</taxon>
        <taxon>Pseudomonadati</taxon>
        <taxon>Campylobacterota</taxon>
        <taxon>Epsilonproteobacteria</taxon>
        <taxon>Campylobacterales</taxon>
        <taxon>Sulfurovaceae</taxon>
        <taxon>Sulfurovum</taxon>
    </lineage>
</organism>
<dbReference type="PANTHER" id="PTHR36928:SF1">
    <property type="entry name" value="PHOSPHATASE YCDX-RELATED"/>
    <property type="match status" value="1"/>
</dbReference>
<dbReference type="EC" id="2.7.7.7" evidence="3"/>
<keyword evidence="9" id="KW-0548">Nucleotidyltransferase</keyword>
<dbReference type="InterPro" id="IPR002054">
    <property type="entry name" value="DNA-dir_DNA_pol_X"/>
</dbReference>
<dbReference type="InterPro" id="IPR047967">
    <property type="entry name" value="PolX_PHP"/>
</dbReference>
<dbReference type="GO" id="GO:0003677">
    <property type="term" value="F:DNA binding"/>
    <property type="evidence" value="ECO:0007669"/>
    <property type="project" value="InterPro"/>
</dbReference>
<keyword evidence="12" id="KW-0832">Ubl conjugation</keyword>
<evidence type="ECO:0000256" key="18">
    <source>
        <dbReference type="ARBA" id="ARBA00044632"/>
    </source>
</evidence>
<keyword evidence="25" id="KW-0269">Exonuclease</keyword>
<dbReference type="Gene3D" id="3.30.460.10">
    <property type="entry name" value="Beta Polymerase, domain 2"/>
    <property type="match status" value="1"/>
</dbReference>
<dbReference type="InterPro" id="IPR010994">
    <property type="entry name" value="RuvA_2-like"/>
</dbReference>
<keyword evidence="15" id="KW-0234">DNA repair</keyword>
<keyword evidence="26" id="KW-1185">Reference proteome</keyword>
<dbReference type="Pfam" id="PF14716">
    <property type="entry name" value="HHH_8"/>
    <property type="match status" value="1"/>
</dbReference>
<evidence type="ECO:0000256" key="11">
    <source>
        <dbReference type="ARBA" id="ARBA00022763"/>
    </source>
</evidence>
<name>A0A7M1S0S8_9BACT</name>
<evidence type="ECO:0000256" key="15">
    <source>
        <dbReference type="ARBA" id="ARBA00023204"/>
    </source>
</evidence>
<dbReference type="EC" id="4.2.99.18" evidence="4"/>
<keyword evidence="8" id="KW-0808">Transferase</keyword>
<dbReference type="InterPro" id="IPR003583">
    <property type="entry name" value="Hlx-hairpin-Hlx_DNA-bd_motif"/>
</dbReference>
<dbReference type="InterPro" id="IPR010996">
    <property type="entry name" value="HHH_MUS81"/>
</dbReference>
<comment type="catalytic activity">
    <reaction evidence="18">
        <text>2'-deoxyribonucleotide-(2'-deoxyribose 5'-phosphate)-2'-deoxyribonucleotide-DNA = a 3'-end 2'-deoxyribonucleotide-(2,3-dehydro-2,3-deoxyribose 5'-phosphate)-DNA + a 5'-end 5'-phospho-2'-deoxyribonucleoside-DNA + H(+)</text>
        <dbReference type="Rhea" id="RHEA:66592"/>
        <dbReference type="Rhea" id="RHEA-COMP:13180"/>
        <dbReference type="Rhea" id="RHEA-COMP:16897"/>
        <dbReference type="Rhea" id="RHEA-COMP:17067"/>
        <dbReference type="ChEBI" id="CHEBI:15378"/>
        <dbReference type="ChEBI" id="CHEBI:136412"/>
        <dbReference type="ChEBI" id="CHEBI:157695"/>
        <dbReference type="ChEBI" id="CHEBI:167181"/>
        <dbReference type="EC" id="4.2.99.18"/>
    </reaction>
</comment>
<evidence type="ECO:0000256" key="2">
    <source>
        <dbReference type="ARBA" id="ARBA00004496"/>
    </source>
</evidence>
<gene>
    <name evidence="25" type="primary">polX</name>
    <name evidence="25" type="ORF">IMZ28_06055</name>
</gene>
<evidence type="ECO:0000256" key="21">
    <source>
        <dbReference type="ARBA" id="ARBA00049244"/>
    </source>
</evidence>
<dbReference type="SMART" id="SM00483">
    <property type="entry name" value="POLXc"/>
    <property type="match status" value="1"/>
</dbReference>
<dbReference type="GO" id="GO:0005829">
    <property type="term" value="C:cytosol"/>
    <property type="evidence" value="ECO:0007669"/>
    <property type="project" value="TreeGrafter"/>
</dbReference>
<dbReference type="Gene3D" id="1.10.150.20">
    <property type="entry name" value="5' to 3' exonuclease, C-terminal subdomain"/>
    <property type="match status" value="1"/>
</dbReference>
<protein>
    <recommendedName>
        <fullName evidence="5">DNA polymerase beta</fullName>
        <ecNumber evidence="3">2.7.7.7</ecNumber>
        <ecNumber evidence="4">4.2.99.18</ecNumber>
    </recommendedName>
    <alternativeName>
        <fullName evidence="16">5'-deoxyribose-phosphate lyase</fullName>
    </alternativeName>
    <alternativeName>
        <fullName evidence="17">AP lyase</fullName>
    </alternativeName>
</protein>
<dbReference type="SUPFAM" id="SSF47802">
    <property type="entry name" value="DNA polymerase beta, N-terminal domain-like"/>
    <property type="match status" value="1"/>
</dbReference>
<comment type="catalytic activity">
    <reaction evidence="19">
        <text>a 5'-end 2'-deoxyribose-2'-deoxyribonucleotide-DNA = (2E,4S)-4-hydroxypenten-2-al-5-phosphate + a 5'-end 5'-phospho-2'-deoxyribonucleoside-DNA + H(+)</text>
        <dbReference type="Rhea" id="RHEA:76255"/>
        <dbReference type="Rhea" id="RHEA-COMP:13180"/>
        <dbReference type="Rhea" id="RHEA-COMP:18657"/>
        <dbReference type="ChEBI" id="CHEBI:15378"/>
        <dbReference type="ChEBI" id="CHEBI:136412"/>
        <dbReference type="ChEBI" id="CHEBI:195194"/>
        <dbReference type="ChEBI" id="CHEBI:195195"/>
    </reaction>
</comment>
<dbReference type="Pfam" id="PF14791">
    <property type="entry name" value="DNA_pol_B_thumb"/>
    <property type="match status" value="1"/>
</dbReference>
<evidence type="ECO:0000259" key="24">
    <source>
        <dbReference type="SMART" id="SM00483"/>
    </source>
</evidence>
<sequence length="572" mass="64775">MRVTNRQIADIFNETADLIDIDGENPFRVRAYRNAARTILSHPRNMADLVEEQFDLTSLKGIGRELAKKITEIVQTGKLSYLEKLKRIHPPGIEKLLKIPGLGPRRVRLLHEFLHINSLHDLENALRQDKLQSVPSFGPKLIEMIEKELKKRRYEEKRYPLSEADSVSRWLLETLCSAKGLIEIEVAGSIRRRSETVHDIDIVAAAETENDIMEHFTTLPEAERVLMKGPTRSSVILINGITVDLRVVPAENFGAALHHFTGSKAHNIALRKLAITKEMKINEYGIYKKGKRIGGEKEEDIYKKLDMDYIAPELRENRGEIVVAQQHRLPSLVSEEEIQGDLHIHTTYSDGTNTIREMALRAKEKGYEYIAVTDHTRHLAVAHGLDEKKAKKQLEEIDRLNEELQGITILKSAEVDILEDGSLDLPESILKELDLTVCAVHFKFDLSQQAQTKRILKAMEHPFFTILGHPTGRLIGLRDPYDIDMEAIIHAAAQCGCILELNAQPDRLDLNDIHCKMAKEAGVPIAISTDAHSVNDLDLMHYGIGQARRGWLGKENVVNTRGLKELKKVLKK</sequence>
<dbReference type="InterPro" id="IPR050243">
    <property type="entry name" value="PHP_phosphatase"/>
</dbReference>
<dbReference type="RefSeq" id="WP_197547700.1">
    <property type="nucleotide sequence ID" value="NZ_CP063164.1"/>
</dbReference>
<dbReference type="SUPFAM" id="SSF47781">
    <property type="entry name" value="RuvA domain 2-like"/>
    <property type="match status" value="1"/>
</dbReference>
<dbReference type="InterPro" id="IPR043519">
    <property type="entry name" value="NT_sf"/>
</dbReference>
<dbReference type="SMART" id="SM00481">
    <property type="entry name" value="POLIIIAc"/>
    <property type="match status" value="1"/>
</dbReference>
<evidence type="ECO:0000256" key="17">
    <source>
        <dbReference type="ARBA" id="ARBA00035726"/>
    </source>
</evidence>
<dbReference type="PIRSF" id="PIRSF005047">
    <property type="entry name" value="UCP005047_YshC"/>
    <property type="match status" value="1"/>
</dbReference>
<dbReference type="GO" id="GO:0003887">
    <property type="term" value="F:DNA-directed DNA polymerase activity"/>
    <property type="evidence" value="ECO:0007669"/>
    <property type="project" value="UniProtKB-KW"/>
</dbReference>
<dbReference type="InterPro" id="IPR016195">
    <property type="entry name" value="Pol/histidinol_Pase-like"/>
</dbReference>
<evidence type="ECO:0000256" key="3">
    <source>
        <dbReference type="ARBA" id="ARBA00012417"/>
    </source>
</evidence>
<comment type="function">
    <text evidence="20">Repair polymerase that plays a key role in base-excision repair. During this process, the damaged base is excised by specific DNA glycosylases, the DNA backbone is nicked at the abasic site by an apurinic/apyrimidic (AP) endonuclease, and POLB removes 5'-deoxyribose-phosphate from the preincised AP site acting as a 5'-deoxyribose-phosphate lyase (5'-dRP lyase); through its DNA polymerase activity, it adds one nucleotide to the 3' end of the arising single-nucleotide gap. Conducts 'gap-filling' DNA synthesis in a stepwise distributive fashion rather than in a processive fashion as for other DNA polymerases. It is also able to cleave sugar-phosphate bonds 3' to an intact AP site, acting as an AP lyase.</text>
</comment>
<dbReference type="NCBIfam" id="NF006375">
    <property type="entry name" value="PRK08609.1"/>
    <property type="match status" value="1"/>
</dbReference>
<evidence type="ECO:0000256" key="5">
    <source>
        <dbReference type="ARBA" id="ARBA00020020"/>
    </source>
</evidence>
<evidence type="ECO:0000256" key="16">
    <source>
        <dbReference type="ARBA" id="ARBA00035717"/>
    </source>
</evidence>
<evidence type="ECO:0000259" key="22">
    <source>
        <dbReference type="SMART" id="SM00278"/>
    </source>
</evidence>
<dbReference type="SMART" id="SM00278">
    <property type="entry name" value="HhH1"/>
    <property type="match status" value="3"/>
</dbReference>
<evidence type="ECO:0000256" key="13">
    <source>
        <dbReference type="ARBA" id="ARBA00022932"/>
    </source>
</evidence>
<dbReference type="InterPro" id="IPR037160">
    <property type="entry name" value="DNA_Pol_thumb_sf"/>
</dbReference>
<dbReference type="GO" id="GO:0008270">
    <property type="term" value="F:zinc ion binding"/>
    <property type="evidence" value="ECO:0007669"/>
    <property type="project" value="TreeGrafter"/>
</dbReference>
<keyword evidence="11" id="KW-0227">DNA damage</keyword>
<feature type="domain" description="Helix-hairpin-helix DNA-binding motif class 1" evidence="22">
    <location>
        <begin position="54"/>
        <end position="73"/>
    </location>
</feature>
<feature type="domain" description="Polymerase/histidinol phosphatase N-terminal" evidence="23">
    <location>
        <begin position="340"/>
        <end position="419"/>
    </location>
</feature>
<evidence type="ECO:0000256" key="7">
    <source>
        <dbReference type="ARBA" id="ARBA00022634"/>
    </source>
</evidence>
<dbReference type="Proteomes" id="UP000595074">
    <property type="component" value="Chromosome"/>
</dbReference>